<dbReference type="InterPro" id="IPR044031">
    <property type="entry name" value="TssC1_N"/>
</dbReference>
<evidence type="ECO:0000259" key="2">
    <source>
        <dbReference type="Pfam" id="PF18945"/>
    </source>
</evidence>
<accession>A0A0M6ZXN0</accession>
<reference evidence="4" key="1">
    <citation type="submission" date="2015-07" db="EMBL/GenBank/DDBJ databases">
        <authorList>
            <person name="Rodrigo-Torres Lidia"/>
            <person name="Arahal R.David."/>
        </authorList>
    </citation>
    <scope>NUCLEOTIDE SEQUENCE [LARGE SCALE GENOMIC DNA]</scope>
    <source>
        <strain evidence="4">CECT 5112</strain>
    </source>
</reference>
<dbReference type="AlphaFoldDB" id="A0A0M6ZXN0"/>
<dbReference type="Proteomes" id="UP000053235">
    <property type="component" value="Unassembled WGS sequence"/>
</dbReference>
<dbReference type="Pfam" id="PF18945">
    <property type="entry name" value="VipB_2"/>
    <property type="match status" value="1"/>
</dbReference>
<dbReference type="STRING" id="388408.LAX5112_01143"/>
<evidence type="ECO:0000313" key="4">
    <source>
        <dbReference type="Proteomes" id="UP000053235"/>
    </source>
</evidence>
<dbReference type="Pfam" id="PF05943">
    <property type="entry name" value="VipB"/>
    <property type="match status" value="1"/>
</dbReference>
<dbReference type="NCBIfam" id="TIGR03355">
    <property type="entry name" value="VI_chp_2"/>
    <property type="match status" value="1"/>
</dbReference>
<dbReference type="OrthoDB" id="9764000at2"/>
<dbReference type="PANTHER" id="PTHR35565">
    <property type="entry name" value="CYTOPLASMIC PROTEIN-RELATED"/>
    <property type="match status" value="1"/>
</dbReference>
<dbReference type="EMBL" id="CXWD01000004">
    <property type="protein sequence ID" value="CTQ66922.1"/>
    <property type="molecule type" value="Genomic_DNA"/>
</dbReference>
<evidence type="ECO:0000313" key="3">
    <source>
        <dbReference type="EMBL" id="CTQ66922.1"/>
    </source>
</evidence>
<organism evidence="3 4">
    <name type="scientific">Roseibium alexandrii</name>
    <dbReference type="NCBI Taxonomy" id="388408"/>
    <lineage>
        <taxon>Bacteria</taxon>
        <taxon>Pseudomonadati</taxon>
        <taxon>Pseudomonadota</taxon>
        <taxon>Alphaproteobacteria</taxon>
        <taxon>Hyphomicrobiales</taxon>
        <taxon>Stappiaceae</taxon>
        <taxon>Roseibium</taxon>
    </lineage>
</organism>
<keyword evidence="4" id="KW-1185">Reference proteome</keyword>
<name>A0A0M6ZXN0_9HYPH</name>
<dbReference type="PANTHER" id="PTHR35565:SF1">
    <property type="entry name" value="TYPE VI SECRETION SYSTEM CONTRACTILE SHEATH LARGE SUBUNIT"/>
    <property type="match status" value="1"/>
</dbReference>
<evidence type="ECO:0000259" key="1">
    <source>
        <dbReference type="Pfam" id="PF05943"/>
    </source>
</evidence>
<sequence length="495" mass="55352">MADTENQQQGAGAQTEELDASLLDQILQETKLAPSDDGYDVAKKGVAAFISELLKPTDGQSQVSGAAVDMMITEIDKKLSDQVDQIIHNEDFKTLESAWRSMKFVVDRTDFRQNIKIEMMSVSKDELLEDFEDSPEVVKSGLYKHIYTAEYGQFGGQPVGAVVTNYDFGPGSQDIKLAQYCASVGSMSHAPFIAAAAPAMFGVDTFEEIPNLKDMESIFEGPKYAKWNSFRESEDSRYFALAMPRFMLRTPYGPETTPVKAFNYEEESGSTSENYLWGNAAFAMATKLTDSFAKFRWCPNIIGPQSGGAVEDLPVHTFEAMGQLQSKIPTEVLVSDRKEYELAEQGFISLTMRKGSDNAAFFSANSVQKPKFFGNNPEAKDAELNYKLGTQLPYMMIINRLAHYIKVLQRENIGSWKDRNELQSELNNWIRQYVSDQDNPSADVRSRRPLRKASITVADVEGEPGWYSVSMAVQPHFKYMGADFTLSLKGKLDKA</sequence>
<proteinExistence type="predicted"/>
<dbReference type="InterPro" id="IPR010269">
    <property type="entry name" value="T6SS_TssC-like"/>
</dbReference>
<feature type="domain" description="TssC1 N-terminal" evidence="1">
    <location>
        <begin position="70"/>
        <end position="368"/>
    </location>
</feature>
<dbReference type="InterPro" id="IPR044032">
    <property type="entry name" value="TssC1_C"/>
</dbReference>
<dbReference type="RefSeq" id="WP_055670997.1">
    <property type="nucleotide sequence ID" value="NZ_CXWD01000004.1"/>
</dbReference>
<protein>
    <submittedName>
        <fullName evidence="3">Type VI secretion protein, EvpB/ family</fullName>
    </submittedName>
</protein>
<feature type="domain" description="TssC1 C-terminal" evidence="2">
    <location>
        <begin position="382"/>
        <end position="492"/>
    </location>
</feature>
<gene>
    <name evidence="3" type="ORF">LAX5112_01143</name>
</gene>